<evidence type="ECO:0000313" key="3">
    <source>
        <dbReference type="Proteomes" id="UP000777482"/>
    </source>
</evidence>
<evidence type="ECO:0000313" key="2">
    <source>
        <dbReference type="EMBL" id="KAG0660112.1"/>
    </source>
</evidence>
<dbReference type="EMBL" id="PUHQ01000047">
    <property type="protein sequence ID" value="KAG0660112.1"/>
    <property type="molecule type" value="Genomic_DNA"/>
</dbReference>
<proteinExistence type="predicted"/>
<dbReference type="AlphaFoldDB" id="A0A9P7B563"/>
<comment type="caution">
    <text evidence="2">The sequence shown here is derived from an EMBL/GenBank/DDBJ whole genome shotgun (WGS) entry which is preliminary data.</text>
</comment>
<feature type="compositionally biased region" description="Pro residues" evidence="1">
    <location>
        <begin position="338"/>
        <end position="347"/>
    </location>
</feature>
<feature type="region of interest" description="Disordered" evidence="1">
    <location>
        <begin position="329"/>
        <end position="375"/>
    </location>
</feature>
<sequence length="602" mass="66993">MSKNTDLDLQILSEDYKAPISLEKLDQLSSIQLAIAAGTSEVDTLTRQRAYHSFATRKLDYERRGPTGDTDALLEVPVDVPVPSSLDRCSPTQLLLYRFNPKCISNDLVQLATSKLFAKVKAHQDQLALAHASSSSVQALKRPAPQDHLSAALAPAAKRPKVTENNDAVVIGLNSCEAYGLADGEGEVDLGAGEPCMILDKDALQIVDCEGKEVCAIPGSLINEVEYEFKSEASIGRRACILKICAANPTEPSDDGLETERTLPSVELHLDLGVLELNKPPFLLVRKHITNWSNLHSFPCKDDPSTPPELAASAPPEPAKLSFAFSQHANQGYKKPRQQPPPAPPSSSAPSHRWSTTSTGSPEDPPPPSPVSASLARQIERDKAKLGPQRYLSSTPAVIEWTPGYIERQLEFLKAIAPSVDLERPHFTREQIRLLAYEPDASKLPVLMPPHDKSNWLPRISMDERHAIEKIFREGPFIAPEESAYLLKSGYYEDMQDYTAAFVQIRRARSLIDRAYSRVLQEGLYPAQSRGDPDRRLANNRVQVVEKLRNSLRERDNFFSESRHALIQVPHFAPSDFGPDVYNEFRRSLDRIVETEKEILHR</sequence>
<name>A0A9P7B563_RHOMI</name>
<accession>A0A9P7B563</accession>
<dbReference type="OrthoDB" id="10411692at2759"/>
<feature type="compositionally biased region" description="Low complexity" evidence="1">
    <location>
        <begin position="348"/>
        <end position="362"/>
    </location>
</feature>
<gene>
    <name evidence="2" type="ORF">C6P46_004742</name>
</gene>
<keyword evidence="3" id="KW-1185">Reference proteome</keyword>
<organism evidence="2 3">
    <name type="scientific">Rhodotorula mucilaginosa</name>
    <name type="common">Yeast</name>
    <name type="synonym">Rhodotorula rubra</name>
    <dbReference type="NCBI Taxonomy" id="5537"/>
    <lineage>
        <taxon>Eukaryota</taxon>
        <taxon>Fungi</taxon>
        <taxon>Dikarya</taxon>
        <taxon>Basidiomycota</taxon>
        <taxon>Pucciniomycotina</taxon>
        <taxon>Microbotryomycetes</taxon>
        <taxon>Sporidiobolales</taxon>
        <taxon>Sporidiobolaceae</taxon>
        <taxon>Rhodotorula</taxon>
    </lineage>
</organism>
<dbReference type="Proteomes" id="UP000777482">
    <property type="component" value="Unassembled WGS sequence"/>
</dbReference>
<evidence type="ECO:0000256" key="1">
    <source>
        <dbReference type="SAM" id="MobiDB-lite"/>
    </source>
</evidence>
<reference evidence="2 3" key="1">
    <citation type="submission" date="2020-11" db="EMBL/GenBank/DDBJ databases">
        <title>Kefir isolates.</title>
        <authorList>
            <person name="Marcisauskas S."/>
            <person name="Kim Y."/>
            <person name="Blasche S."/>
        </authorList>
    </citation>
    <scope>NUCLEOTIDE SEQUENCE [LARGE SCALE GENOMIC DNA]</scope>
    <source>
        <strain evidence="2 3">KR</strain>
    </source>
</reference>
<protein>
    <submittedName>
        <fullName evidence="2">Uncharacterized protein</fullName>
    </submittedName>
</protein>